<dbReference type="InterPro" id="IPR018809">
    <property type="entry name" value="DUF2406"/>
</dbReference>
<evidence type="ECO:0000313" key="3">
    <source>
        <dbReference type="Proteomes" id="UP001306508"/>
    </source>
</evidence>
<dbReference type="EMBL" id="JAWIZZ010000036">
    <property type="protein sequence ID" value="KAK5781424.1"/>
    <property type="molecule type" value="Genomic_DNA"/>
</dbReference>
<protein>
    <submittedName>
        <fullName evidence="2">Uncharacterized protein</fullName>
    </submittedName>
</protein>
<name>A0AAN7ZT18_9SACH</name>
<proteinExistence type="predicted"/>
<evidence type="ECO:0000313" key="2">
    <source>
        <dbReference type="EMBL" id="KAK5781424.1"/>
    </source>
</evidence>
<sequence length="206" mass="23759">MKHFRRKSGVSNHSGSSDEKRHSKVEVTKEDMARLKVRTASVADPILEAVQEAQPFEQAADTFHDNMNRQSYFSVGEDGQQQLLRDVFGQPITIPDVSNPTRSRDERPLDTIRSFEYAVSGDPTWAQQLETPQYGFHVRPEFINYFSTNINNIQPMYDEQGNIIQTQQQAPVMMMGEQPVYQPPVHNDLENGKKKKKRNFFGRKKK</sequence>
<feature type="region of interest" description="Disordered" evidence="1">
    <location>
        <begin position="182"/>
        <end position="206"/>
    </location>
</feature>
<accession>A0AAN7ZT18</accession>
<organism evidence="2 3">
    <name type="scientific">Arxiozyma heterogenica</name>
    <dbReference type="NCBI Taxonomy" id="278026"/>
    <lineage>
        <taxon>Eukaryota</taxon>
        <taxon>Fungi</taxon>
        <taxon>Dikarya</taxon>
        <taxon>Ascomycota</taxon>
        <taxon>Saccharomycotina</taxon>
        <taxon>Saccharomycetes</taxon>
        <taxon>Saccharomycetales</taxon>
        <taxon>Saccharomycetaceae</taxon>
        <taxon>Arxiozyma</taxon>
    </lineage>
</organism>
<keyword evidence="3" id="KW-1185">Reference proteome</keyword>
<dbReference type="PANTHER" id="PTHR28186">
    <property type="entry name" value="MEIOTICALLY UP-REGULATED GENE 9 PROTEIN"/>
    <property type="match status" value="1"/>
</dbReference>
<dbReference type="Pfam" id="PF10295">
    <property type="entry name" value="DUF2406"/>
    <property type="match status" value="1"/>
</dbReference>
<dbReference type="PANTHER" id="PTHR28186:SF1">
    <property type="entry name" value="MEIOTICALLY UP-REGULATED GENE 9 PROTEIN"/>
    <property type="match status" value="1"/>
</dbReference>
<dbReference type="Proteomes" id="UP001306508">
    <property type="component" value="Unassembled WGS sequence"/>
</dbReference>
<feature type="compositionally biased region" description="Basic and acidic residues" evidence="1">
    <location>
        <begin position="16"/>
        <end position="31"/>
    </location>
</feature>
<feature type="region of interest" description="Disordered" evidence="1">
    <location>
        <begin position="1"/>
        <end position="31"/>
    </location>
</feature>
<comment type="caution">
    <text evidence="2">The sequence shown here is derived from an EMBL/GenBank/DDBJ whole genome shotgun (WGS) entry which is preliminary data.</text>
</comment>
<evidence type="ECO:0000256" key="1">
    <source>
        <dbReference type="SAM" id="MobiDB-lite"/>
    </source>
</evidence>
<gene>
    <name evidence="2" type="ORF">RI543_001267</name>
</gene>
<dbReference type="AlphaFoldDB" id="A0AAN7ZT18"/>
<reference evidence="3" key="1">
    <citation type="submission" date="2023-07" db="EMBL/GenBank/DDBJ databases">
        <title>A draft genome of Kazachstania heterogenica Y-27499.</title>
        <authorList>
            <person name="Donic C."/>
            <person name="Kralova J.S."/>
            <person name="Fidel L."/>
            <person name="Ben-Dor S."/>
            <person name="Jung S."/>
        </authorList>
    </citation>
    <scope>NUCLEOTIDE SEQUENCE [LARGE SCALE GENOMIC DNA]</scope>
    <source>
        <strain evidence="3">Y27499</strain>
    </source>
</reference>
<feature type="compositionally biased region" description="Basic residues" evidence="1">
    <location>
        <begin position="193"/>
        <end position="206"/>
    </location>
</feature>